<dbReference type="InterPro" id="IPR008974">
    <property type="entry name" value="TRAF-like"/>
</dbReference>
<dbReference type="AlphaFoldDB" id="A0A9Q0C479"/>
<accession>A0A9Q0C479</accession>
<dbReference type="PANTHER" id="PTHR26379">
    <property type="entry name" value="BTB/POZ AND MATH DOMAIN-CONTAINING PROTEIN 1"/>
    <property type="match status" value="1"/>
</dbReference>
<dbReference type="GO" id="GO:0016567">
    <property type="term" value="P:protein ubiquitination"/>
    <property type="evidence" value="ECO:0007669"/>
    <property type="project" value="InterPro"/>
</dbReference>
<dbReference type="SUPFAM" id="SSF49599">
    <property type="entry name" value="TRAF domain-like"/>
    <property type="match status" value="1"/>
</dbReference>
<comment type="caution">
    <text evidence="3">The sequence shown here is derived from an EMBL/GenBank/DDBJ whole genome shotgun (WGS) entry which is preliminary data.</text>
</comment>
<proteinExistence type="predicted"/>
<name>A0A9Q0C479_9POAL</name>
<evidence type="ECO:0000313" key="4">
    <source>
        <dbReference type="Proteomes" id="UP001151287"/>
    </source>
</evidence>
<organism evidence="3 4">
    <name type="scientific">Rhynchospora breviuscula</name>
    <dbReference type="NCBI Taxonomy" id="2022672"/>
    <lineage>
        <taxon>Eukaryota</taxon>
        <taxon>Viridiplantae</taxon>
        <taxon>Streptophyta</taxon>
        <taxon>Embryophyta</taxon>
        <taxon>Tracheophyta</taxon>
        <taxon>Spermatophyta</taxon>
        <taxon>Magnoliopsida</taxon>
        <taxon>Liliopsida</taxon>
        <taxon>Poales</taxon>
        <taxon>Cyperaceae</taxon>
        <taxon>Cyperoideae</taxon>
        <taxon>Rhynchosporeae</taxon>
        <taxon>Rhynchospora</taxon>
    </lineage>
</organism>
<dbReference type="InterPro" id="IPR000210">
    <property type="entry name" value="BTB/POZ_dom"/>
</dbReference>
<dbReference type="CDD" id="cd00121">
    <property type="entry name" value="MATH"/>
    <property type="match status" value="1"/>
</dbReference>
<keyword evidence="4" id="KW-1185">Reference proteome</keyword>
<dbReference type="InterPro" id="IPR002083">
    <property type="entry name" value="MATH/TRAF_dom"/>
</dbReference>
<reference evidence="3" key="1">
    <citation type="journal article" date="2022" name="Cell">
        <title>Repeat-based holocentromeres influence genome architecture and karyotype evolution.</title>
        <authorList>
            <person name="Hofstatter P.G."/>
            <person name="Thangavel G."/>
            <person name="Lux T."/>
            <person name="Neumann P."/>
            <person name="Vondrak T."/>
            <person name="Novak P."/>
            <person name="Zhang M."/>
            <person name="Costa L."/>
            <person name="Castellani M."/>
            <person name="Scott A."/>
            <person name="Toegelov H."/>
            <person name="Fuchs J."/>
            <person name="Mata-Sucre Y."/>
            <person name="Dias Y."/>
            <person name="Vanzela A.L.L."/>
            <person name="Huettel B."/>
            <person name="Almeida C.C.S."/>
            <person name="Simkova H."/>
            <person name="Souza G."/>
            <person name="Pedrosa-Harand A."/>
            <person name="Macas J."/>
            <person name="Mayer K.F.X."/>
            <person name="Houben A."/>
            <person name="Marques A."/>
        </authorList>
    </citation>
    <scope>NUCLEOTIDE SEQUENCE</scope>
    <source>
        <strain evidence="3">RhyBre1mFocal</strain>
    </source>
</reference>
<dbReference type="InterPro" id="IPR011333">
    <property type="entry name" value="SKP1/BTB/POZ_sf"/>
</dbReference>
<dbReference type="EMBL" id="JAMQYH010000005">
    <property type="protein sequence ID" value="KAJ1686988.1"/>
    <property type="molecule type" value="Genomic_DNA"/>
</dbReference>
<dbReference type="Gene3D" id="2.60.210.10">
    <property type="entry name" value="Apoptosis, Tumor Necrosis Factor Receptor Associated Protein 2, Chain A"/>
    <property type="match status" value="1"/>
</dbReference>
<evidence type="ECO:0000259" key="2">
    <source>
        <dbReference type="PROSITE" id="PS50097"/>
    </source>
</evidence>
<evidence type="ECO:0000256" key="1">
    <source>
        <dbReference type="ARBA" id="ARBA00004906"/>
    </source>
</evidence>
<gene>
    <name evidence="3" type="ORF">LUZ63_018378</name>
</gene>
<dbReference type="SUPFAM" id="SSF54695">
    <property type="entry name" value="POZ domain"/>
    <property type="match status" value="1"/>
</dbReference>
<protein>
    <recommendedName>
        <fullName evidence="2">BTB domain-containing protein</fullName>
    </recommendedName>
</protein>
<comment type="pathway">
    <text evidence="1">Protein modification; protein ubiquitination.</text>
</comment>
<dbReference type="PROSITE" id="PS50097">
    <property type="entry name" value="BTB"/>
    <property type="match status" value="1"/>
</dbReference>
<dbReference type="PANTHER" id="PTHR26379:SF314">
    <property type="entry name" value="OS06G0668300 PROTEIN"/>
    <property type="match status" value="1"/>
</dbReference>
<dbReference type="InterPro" id="IPR045005">
    <property type="entry name" value="BPM1-6"/>
</dbReference>
<dbReference type="Proteomes" id="UP001151287">
    <property type="component" value="Unassembled WGS sequence"/>
</dbReference>
<dbReference type="Gene3D" id="3.30.710.10">
    <property type="entry name" value="Potassium Channel Kv1.1, Chain A"/>
    <property type="match status" value="1"/>
</dbReference>
<evidence type="ECO:0000313" key="3">
    <source>
        <dbReference type="EMBL" id="KAJ1686988.1"/>
    </source>
</evidence>
<dbReference type="Pfam" id="PF00651">
    <property type="entry name" value="BTB"/>
    <property type="match status" value="1"/>
</dbReference>
<feature type="domain" description="BTB" evidence="2">
    <location>
        <begin position="168"/>
        <end position="234"/>
    </location>
</feature>
<sequence>MEVKTEDATSTYNFKFGYSGANDQEIGQSVDTCKYNTGDCGWVIKFFPNKTAADADDNVTLRLKILTHGKTMIVDYDLGVFNKFDNITSTWLRSSGVFDNGRMWSDSWVMSRAEFEENHVIEGGFIIVHCAITIAGDQSAIVDRAASGKLPVSLKEDLGLLLERGDGADLIFQVEGQKIAAHRAIVTARSPALRVELSEREVKMSECVVIEDMQATVFRALLFHMYTDAISLEHFRGGGGGFFTGHISKCVH</sequence>